<accession>A0A974HQ45</accession>
<keyword evidence="1" id="KW-0812">Transmembrane</keyword>
<organism evidence="2 3">
    <name type="scientific">Xenopus laevis</name>
    <name type="common">African clawed frog</name>
    <dbReference type="NCBI Taxonomy" id="8355"/>
    <lineage>
        <taxon>Eukaryota</taxon>
        <taxon>Metazoa</taxon>
        <taxon>Chordata</taxon>
        <taxon>Craniata</taxon>
        <taxon>Vertebrata</taxon>
        <taxon>Euteleostomi</taxon>
        <taxon>Amphibia</taxon>
        <taxon>Batrachia</taxon>
        <taxon>Anura</taxon>
        <taxon>Pipoidea</taxon>
        <taxon>Pipidae</taxon>
        <taxon>Xenopodinae</taxon>
        <taxon>Xenopus</taxon>
        <taxon>Xenopus</taxon>
    </lineage>
</organism>
<evidence type="ECO:0000313" key="3">
    <source>
        <dbReference type="Proteomes" id="UP000694892"/>
    </source>
</evidence>
<dbReference type="EMBL" id="CM004471">
    <property type="protein sequence ID" value="OCT86373.1"/>
    <property type="molecule type" value="Genomic_DNA"/>
</dbReference>
<feature type="non-terminal residue" evidence="2">
    <location>
        <position position="37"/>
    </location>
</feature>
<gene>
    <name evidence="2" type="ORF">XELAEV_180200586mg</name>
</gene>
<name>A0A974HQ45_XENLA</name>
<dbReference type="Proteomes" id="UP000694892">
    <property type="component" value="Chromosome 3S"/>
</dbReference>
<keyword evidence="1" id="KW-1133">Transmembrane helix</keyword>
<evidence type="ECO:0000313" key="2">
    <source>
        <dbReference type="EMBL" id="OCT86372.1"/>
    </source>
</evidence>
<proteinExistence type="predicted"/>
<reference evidence="2" key="2">
    <citation type="submission" date="2016-05" db="EMBL/GenBank/DDBJ databases">
        <title>WGS assembly of Xenopus laevis.</title>
        <authorList>
            <person name="Session A."/>
            <person name="Uno Y."/>
            <person name="Kwon T."/>
            <person name="Chapman J."/>
            <person name="Toyoda A."/>
            <person name="Takahashi S."/>
            <person name="Fukui A."/>
            <person name="Hikosaka A."/>
            <person name="Putnam N."/>
            <person name="Stites J."/>
            <person name="Van Heeringen S."/>
            <person name="Quigley I."/>
            <person name="Heinz S."/>
            <person name="Hellsten U."/>
            <person name="Lyons J."/>
            <person name="Suzuki A."/>
            <person name="Kondo M."/>
            <person name="Ogino H."/>
            <person name="Ochi H."/>
            <person name="Bogdanovic O."/>
            <person name="Lister R."/>
            <person name="Georgiou G."/>
            <person name="Paranjpe S."/>
            <person name="Van Kruijsbergen I."/>
            <person name="Mozaffari S."/>
            <person name="Shu S."/>
            <person name="Schmutz J."/>
            <person name="Jenkins J."/>
            <person name="Grimwood J."/>
            <person name="Carlson J."/>
            <person name="Mitros T."/>
            <person name="Simakov O."/>
            <person name="Heald R."/>
            <person name="Miller K."/>
            <person name="Haudenschild C."/>
            <person name="Kuroki Y."/>
            <person name="Tanaka T."/>
            <person name="Michiue T."/>
            <person name="Watanabe M."/>
            <person name="Kinoshita T."/>
            <person name="Ohta Y."/>
            <person name="Mawaribuchi S."/>
            <person name="Suzuki Y."/>
            <person name="Haramoto Y."/>
            <person name="Yamamoto T."/>
            <person name="Takagi C."/>
            <person name="Kitzman J."/>
            <person name="Shendure J."/>
            <person name="Nakayama T."/>
            <person name="Izutsu Y."/>
            <person name="Robert J."/>
            <person name="Dichmann D."/>
            <person name="Flajnik M."/>
            <person name="Houston D."/>
            <person name="Marcotte E."/>
            <person name="Wallingford J."/>
            <person name="Ito Y."/>
            <person name="Asashima M."/>
            <person name="Ueno N."/>
            <person name="Matsuda Y."/>
            <person name="Jan Veenstra G."/>
            <person name="Fujiyama A."/>
            <person name="Harland R."/>
            <person name="Taira M."/>
            <person name="Rokhsar D.S."/>
        </authorList>
    </citation>
    <scope>NUCLEOTIDE SEQUENCE</scope>
    <source>
        <strain evidence="2">J</strain>
        <tissue evidence="2">Blood</tissue>
    </source>
</reference>
<feature type="transmembrane region" description="Helical" evidence="1">
    <location>
        <begin position="12"/>
        <end position="33"/>
    </location>
</feature>
<dbReference type="AlphaFoldDB" id="A0A974HQ45"/>
<keyword evidence="1" id="KW-0472">Membrane</keyword>
<sequence>TEKTKENTIFTPLVTSSMILAGIFIVLSAFLYYKYQQ</sequence>
<protein>
    <submittedName>
        <fullName evidence="2">Uncharacterized protein</fullName>
    </submittedName>
</protein>
<feature type="non-terminal residue" evidence="2">
    <location>
        <position position="1"/>
    </location>
</feature>
<evidence type="ECO:0000256" key="1">
    <source>
        <dbReference type="SAM" id="Phobius"/>
    </source>
</evidence>
<reference evidence="3" key="1">
    <citation type="journal article" date="2016" name="Nature">
        <title>Genome evolution in the allotetraploid frog Xenopus laevis.</title>
        <authorList>
            <person name="Session A.M."/>
            <person name="Uno Y."/>
            <person name="Kwon T."/>
            <person name="Chapman J.A."/>
            <person name="Toyoda A."/>
            <person name="Takahashi S."/>
            <person name="Fukui A."/>
            <person name="Hikosaka A."/>
            <person name="Suzuki A."/>
            <person name="Kondo M."/>
            <person name="van Heeringen S.J."/>
            <person name="Quigley I."/>
            <person name="Heinz S."/>
            <person name="Ogino H."/>
            <person name="Ochi H."/>
            <person name="Hellsten U."/>
            <person name="Lyons J.B."/>
            <person name="Simakov O."/>
            <person name="Putnam N."/>
            <person name="Stites J."/>
            <person name="Kuroki Y."/>
            <person name="Tanaka T."/>
            <person name="Michiue T."/>
            <person name="Watanabe M."/>
            <person name="Bogdanovic O."/>
            <person name="Lister R."/>
            <person name="Georgiou G."/>
            <person name="Paranjpe S.S."/>
            <person name="van Kruijsbergen I."/>
            <person name="Shu S."/>
            <person name="Carlson J."/>
            <person name="Kinoshita T."/>
            <person name="Ohta Y."/>
            <person name="Mawaribuchi S."/>
            <person name="Jenkins J."/>
            <person name="Grimwood J."/>
            <person name="Schmutz J."/>
            <person name="Mitros T."/>
            <person name="Mozaffari S.V."/>
            <person name="Suzuki Y."/>
            <person name="Haramoto Y."/>
            <person name="Yamamoto T.S."/>
            <person name="Takagi C."/>
            <person name="Heald R."/>
            <person name="Miller K."/>
            <person name="Haudenschild C."/>
            <person name="Kitzman J."/>
            <person name="Nakayama T."/>
            <person name="Izutsu Y."/>
            <person name="Robert J."/>
            <person name="Fortriede J."/>
            <person name="Burns K."/>
            <person name="Lotay V."/>
            <person name="Karimi K."/>
            <person name="Yasuoka Y."/>
            <person name="Dichmann D.S."/>
            <person name="Flajnik M.F."/>
            <person name="Houston D.W."/>
            <person name="Shendure J."/>
            <person name="DuPasquier L."/>
            <person name="Vize P.D."/>
            <person name="Zorn A.M."/>
            <person name="Ito M."/>
            <person name="Marcotte E.M."/>
            <person name="Wallingford J.B."/>
            <person name="Ito Y."/>
            <person name="Asashima M."/>
            <person name="Ueno N."/>
            <person name="Matsuda Y."/>
            <person name="Veenstra G.J."/>
            <person name="Fujiyama A."/>
            <person name="Harland R.M."/>
            <person name="Taira M."/>
            <person name="Rokhsar D.S."/>
        </authorList>
    </citation>
    <scope>NUCLEOTIDE SEQUENCE [LARGE SCALE GENOMIC DNA]</scope>
    <source>
        <strain evidence="3">J</strain>
    </source>
</reference>
<dbReference type="EMBL" id="CM004471">
    <property type="protein sequence ID" value="OCT86372.1"/>
    <property type="molecule type" value="Genomic_DNA"/>
</dbReference>